<evidence type="ECO:0000313" key="1">
    <source>
        <dbReference type="EMBL" id="QSS55303.1"/>
    </source>
</evidence>
<gene>
    <name evidence="1" type="ORF">I7I53_03152</name>
</gene>
<reference evidence="1" key="1">
    <citation type="submission" date="2021-01" db="EMBL/GenBank/DDBJ databases">
        <title>Chromosome-level genome assembly of a human fungal pathogen reveals clustering of transcriptionally co-regulated genes.</title>
        <authorList>
            <person name="Voorhies M."/>
            <person name="Cohen S."/>
            <person name="Shea T.P."/>
            <person name="Petrus S."/>
            <person name="Munoz J.F."/>
            <person name="Poplawski S."/>
            <person name="Goldman W.E."/>
            <person name="Michael T."/>
            <person name="Cuomo C.A."/>
            <person name="Sil A."/>
            <person name="Beyhan S."/>
        </authorList>
    </citation>
    <scope>NUCLEOTIDE SEQUENCE</scope>
    <source>
        <strain evidence="1">H88</strain>
    </source>
</reference>
<dbReference type="EMBL" id="CP069105">
    <property type="protein sequence ID" value="QSS55303.1"/>
    <property type="molecule type" value="Genomic_DNA"/>
</dbReference>
<name>A0A8A1LRV3_AJEC8</name>
<evidence type="ECO:0000313" key="2">
    <source>
        <dbReference type="Proteomes" id="UP000663419"/>
    </source>
</evidence>
<proteinExistence type="predicted"/>
<accession>A0A8A1LRV3</accession>
<dbReference type="AlphaFoldDB" id="A0A8A1LRV3"/>
<dbReference type="VEuPathDB" id="FungiDB:I7I53_03152"/>
<organism evidence="1 2">
    <name type="scientific">Ajellomyces capsulatus (strain H88)</name>
    <name type="common">Darling's disease fungus</name>
    <name type="synonym">Histoplasma capsulatum</name>
    <dbReference type="NCBI Taxonomy" id="544711"/>
    <lineage>
        <taxon>Eukaryota</taxon>
        <taxon>Fungi</taxon>
        <taxon>Dikarya</taxon>
        <taxon>Ascomycota</taxon>
        <taxon>Pezizomycotina</taxon>
        <taxon>Eurotiomycetes</taxon>
        <taxon>Eurotiomycetidae</taxon>
        <taxon>Onygenales</taxon>
        <taxon>Ajellomycetaceae</taxon>
        <taxon>Histoplasma</taxon>
    </lineage>
</organism>
<dbReference type="Proteomes" id="UP000663419">
    <property type="component" value="Chromosome 4"/>
</dbReference>
<protein>
    <submittedName>
        <fullName evidence="1">Class II aldolase/adducin domain protein</fullName>
    </submittedName>
</protein>
<sequence>MLHSMVPEATFCMDGLLYVQSYGKDFDILTLNEIFGRGGLDIDDICSKSAMIQENPQLLSRAVICPGHHVELLSW</sequence>